<dbReference type="SUPFAM" id="SSF54447">
    <property type="entry name" value="ssDNA-binding transcriptional regulator domain"/>
    <property type="match status" value="1"/>
</dbReference>
<dbReference type="KEGG" id="foc:113206655"/>
<dbReference type="InterPro" id="IPR009044">
    <property type="entry name" value="ssDNA-bd_transcriptional_reg"/>
</dbReference>
<evidence type="ECO:0000313" key="9">
    <source>
        <dbReference type="Proteomes" id="UP000504606"/>
    </source>
</evidence>
<keyword evidence="4" id="KW-0238">DNA-binding</keyword>
<accession>A0A6J1SC49</accession>
<dbReference type="Proteomes" id="UP000504606">
    <property type="component" value="Unplaced"/>
</dbReference>
<dbReference type="CTD" id="34120"/>
<dbReference type="GeneID" id="113206655"/>
<evidence type="ECO:0000256" key="4">
    <source>
        <dbReference type="ARBA" id="ARBA00023125"/>
    </source>
</evidence>
<feature type="compositionally biased region" description="Basic and acidic residues" evidence="7">
    <location>
        <begin position="37"/>
        <end position="46"/>
    </location>
</feature>
<keyword evidence="9" id="KW-1185">Reference proteome</keyword>
<evidence type="ECO:0000256" key="2">
    <source>
        <dbReference type="ARBA" id="ARBA00009001"/>
    </source>
</evidence>
<dbReference type="InterPro" id="IPR045125">
    <property type="entry name" value="Sub1/Tcp4-like"/>
</dbReference>
<evidence type="ECO:0000256" key="7">
    <source>
        <dbReference type="SAM" id="MobiDB-lite"/>
    </source>
</evidence>
<keyword evidence="5" id="KW-0804">Transcription</keyword>
<evidence type="ECO:0000256" key="3">
    <source>
        <dbReference type="ARBA" id="ARBA00023015"/>
    </source>
</evidence>
<reference evidence="10" key="1">
    <citation type="submission" date="2025-08" db="UniProtKB">
        <authorList>
            <consortium name="RefSeq"/>
        </authorList>
    </citation>
    <scope>IDENTIFICATION</scope>
    <source>
        <tissue evidence="10">Whole organism</tissue>
    </source>
</reference>
<dbReference type="PANTHER" id="PTHR13215">
    <property type="entry name" value="RNA POLYMERASE II TRANSCRIPTIONAL COACTIVATOR"/>
    <property type="match status" value="1"/>
</dbReference>
<evidence type="ECO:0000256" key="1">
    <source>
        <dbReference type="ARBA" id="ARBA00004123"/>
    </source>
</evidence>
<dbReference type="OrthoDB" id="2505440at2759"/>
<dbReference type="AlphaFoldDB" id="A0A6J1SC49"/>
<evidence type="ECO:0000256" key="6">
    <source>
        <dbReference type="ARBA" id="ARBA00023242"/>
    </source>
</evidence>
<feature type="domain" description="Transcriptional coactivator p15 (PC4) C-terminal" evidence="8">
    <location>
        <begin position="50"/>
        <end position="100"/>
    </location>
</feature>
<proteinExistence type="inferred from homology"/>
<dbReference type="Pfam" id="PF02229">
    <property type="entry name" value="PC4"/>
    <property type="match status" value="1"/>
</dbReference>
<keyword evidence="3" id="KW-0805">Transcription regulation</keyword>
<gene>
    <name evidence="10" type="primary">LOC113206655</name>
</gene>
<comment type="subcellular location">
    <subcellularLocation>
        <location evidence="1">Nucleus</location>
    </subcellularLocation>
</comment>
<dbReference type="GO" id="GO:0060261">
    <property type="term" value="P:positive regulation of transcription initiation by RNA polymerase II"/>
    <property type="evidence" value="ECO:0007669"/>
    <property type="project" value="InterPro"/>
</dbReference>
<dbReference type="GO" id="GO:0003677">
    <property type="term" value="F:DNA binding"/>
    <property type="evidence" value="ECO:0007669"/>
    <property type="project" value="UniProtKB-KW"/>
</dbReference>
<dbReference type="GO" id="GO:0003713">
    <property type="term" value="F:transcription coactivator activity"/>
    <property type="evidence" value="ECO:0007669"/>
    <property type="project" value="InterPro"/>
</dbReference>
<keyword evidence="6" id="KW-0539">Nucleus</keyword>
<evidence type="ECO:0000256" key="5">
    <source>
        <dbReference type="ARBA" id="ARBA00023163"/>
    </source>
</evidence>
<dbReference type="GO" id="GO:0005634">
    <property type="term" value="C:nucleus"/>
    <property type="evidence" value="ECO:0007669"/>
    <property type="project" value="UniProtKB-SubCell"/>
</dbReference>
<dbReference type="RefSeq" id="XP_026278612.1">
    <property type="nucleotide sequence ID" value="XM_026422827.2"/>
</dbReference>
<sequence length="112" mass="12302">MPKSKTKSKREASSSDSDSGPEDRGPAKKKPAPSKPAESKSGKGDEEPSWSLGNKKFVKVSEFKGTVYVSIREYYEKNGEMLPTKKGITLNAANYRELKSVLSEVDEALAKF</sequence>
<organism evidence="9 10">
    <name type="scientific">Frankliniella occidentalis</name>
    <name type="common">Western flower thrips</name>
    <name type="synonym">Euthrips occidentalis</name>
    <dbReference type="NCBI Taxonomy" id="133901"/>
    <lineage>
        <taxon>Eukaryota</taxon>
        <taxon>Metazoa</taxon>
        <taxon>Ecdysozoa</taxon>
        <taxon>Arthropoda</taxon>
        <taxon>Hexapoda</taxon>
        <taxon>Insecta</taxon>
        <taxon>Pterygota</taxon>
        <taxon>Neoptera</taxon>
        <taxon>Paraneoptera</taxon>
        <taxon>Thysanoptera</taxon>
        <taxon>Terebrantia</taxon>
        <taxon>Thripoidea</taxon>
        <taxon>Thripidae</taxon>
        <taxon>Frankliniella</taxon>
    </lineage>
</organism>
<comment type="similarity">
    <text evidence="2">Belongs to the transcriptional coactivator PC4 family.</text>
</comment>
<name>A0A6J1SC49_FRAOC</name>
<dbReference type="InterPro" id="IPR003173">
    <property type="entry name" value="PC4_C"/>
</dbReference>
<protein>
    <submittedName>
        <fullName evidence="10">Activated RNA polymerase II transcriptional coactivator p15</fullName>
    </submittedName>
</protein>
<evidence type="ECO:0000313" key="10">
    <source>
        <dbReference type="RefSeq" id="XP_026278612.1"/>
    </source>
</evidence>
<feature type="region of interest" description="Disordered" evidence="7">
    <location>
        <begin position="1"/>
        <end position="51"/>
    </location>
</feature>
<evidence type="ECO:0000259" key="8">
    <source>
        <dbReference type="Pfam" id="PF02229"/>
    </source>
</evidence>
<dbReference type="Gene3D" id="2.30.31.10">
    <property type="entry name" value="Transcriptional Coactivator Pc4, Chain A"/>
    <property type="match status" value="1"/>
</dbReference>